<dbReference type="GO" id="GO:1904680">
    <property type="term" value="F:peptide transmembrane transporter activity"/>
    <property type="evidence" value="ECO:0007669"/>
    <property type="project" value="TreeGrafter"/>
</dbReference>
<evidence type="ECO:0000256" key="13">
    <source>
        <dbReference type="ARBA" id="ARBA00072558"/>
    </source>
</evidence>
<dbReference type="Pfam" id="PF00496">
    <property type="entry name" value="SBP_bac_5"/>
    <property type="match status" value="1"/>
</dbReference>
<evidence type="ECO:0000256" key="6">
    <source>
        <dbReference type="ARBA" id="ARBA00022764"/>
    </source>
</evidence>
<feature type="chain" id="PRO_5038916482" description="Periplasmic oligopeptide-binding protein OppA" evidence="15">
    <location>
        <begin position="24"/>
        <end position="567"/>
    </location>
</feature>
<keyword evidence="6" id="KW-0574">Periplasm</keyword>
<feature type="compositionally biased region" description="Acidic residues" evidence="14">
    <location>
        <begin position="34"/>
        <end position="54"/>
    </location>
</feature>
<evidence type="ECO:0000256" key="14">
    <source>
        <dbReference type="SAM" id="MobiDB-lite"/>
    </source>
</evidence>
<keyword evidence="9" id="KW-0564">Palmitate</keyword>
<dbReference type="PROSITE" id="PS51257">
    <property type="entry name" value="PROKAR_LIPOPROTEIN"/>
    <property type="match status" value="1"/>
</dbReference>
<dbReference type="FunFam" id="3.40.190.10:FF:000018">
    <property type="entry name" value="Oligopeptide ABC transporter, oligopeptide-binding protein"/>
    <property type="match status" value="1"/>
</dbReference>
<dbReference type="GO" id="GO:0043190">
    <property type="term" value="C:ATP-binding cassette (ABC) transporter complex"/>
    <property type="evidence" value="ECO:0007669"/>
    <property type="project" value="InterPro"/>
</dbReference>
<dbReference type="InterPro" id="IPR000914">
    <property type="entry name" value="SBP_5_dom"/>
</dbReference>
<evidence type="ECO:0000256" key="1">
    <source>
        <dbReference type="ARBA" id="ARBA00004193"/>
    </source>
</evidence>
<dbReference type="GO" id="GO:0030288">
    <property type="term" value="C:outer membrane-bounded periplasmic space"/>
    <property type="evidence" value="ECO:0007669"/>
    <property type="project" value="UniProtKB-ARBA"/>
</dbReference>
<evidence type="ECO:0000256" key="8">
    <source>
        <dbReference type="ARBA" id="ARBA00022927"/>
    </source>
</evidence>
<keyword evidence="5 15" id="KW-0732">Signal</keyword>
<feature type="signal peptide" evidence="15">
    <location>
        <begin position="1"/>
        <end position="23"/>
    </location>
</feature>
<reference evidence="18" key="1">
    <citation type="submission" date="2016-10" db="EMBL/GenBank/DDBJ databases">
        <authorList>
            <person name="Varghese N."/>
            <person name="Submissions S."/>
        </authorList>
    </citation>
    <scope>NUCLEOTIDE SEQUENCE [LARGE SCALE GENOMIC DNA]</scope>
    <source>
        <strain evidence="18">CGMCC 1.3703</strain>
    </source>
</reference>
<evidence type="ECO:0000259" key="16">
    <source>
        <dbReference type="Pfam" id="PF00496"/>
    </source>
</evidence>
<dbReference type="InterPro" id="IPR039424">
    <property type="entry name" value="SBP_5"/>
</dbReference>
<keyword evidence="10" id="KW-1015">Disulfide bond</keyword>
<evidence type="ECO:0000256" key="15">
    <source>
        <dbReference type="SAM" id="SignalP"/>
    </source>
</evidence>
<keyword evidence="4" id="KW-0813">Transport</keyword>
<keyword evidence="8" id="KW-0653">Protein transport</keyword>
<dbReference type="Gene3D" id="3.40.190.10">
    <property type="entry name" value="Periplasmic binding protein-like II"/>
    <property type="match status" value="1"/>
</dbReference>
<evidence type="ECO:0000256" key="2">
    <source>
        <dbReference type="ARBA" id="ARBA00004418"/>
    </source>
</evidence>
<dbReference type="Gene3D" id="3.10.105.10">
    <property type="entry name" value="Dipeptide-binding Protein, Domain 3"/>
    <property type="match status" value="1"/>
</dbReference>
<dbReference type="FunFam" id="3.10.105.10:FF:000001">
    <property type="entry name" value="Oligopeptide ABC transporter, oligopeptide-binding protein"/>
    <property type="match status" value="1"/>
</dbReference>
<organism evidence="17 18">
    <name type="scientific">Halobacillus aidingensis</name>
    <dbReference type="NCBI Taxonomy" id="240303"/>
    <lineage>
        <taxon>Bacteria</taxon>
        <taxon>Bacillati</taxon>
        <taxon>Bacillota</taxon>
        <taxon>Bacilli</taxon>
        <taxon>Bacillales</taxon>
        <taxon>Bacillaceae</taxon>
        <taxon>Halobacillus</taxon>
    </lineage>
</organism>
<dbReference type="PANTHER" id="PTHR30290:SF10">
    <property type="entry name" value="PERIPLASMIC OLIGOPEPTIDE-BINDING PROTEIN-RELATED"/>
    <property type="match status" value="1"/>
</dbReference>
<protein>
    <recommendedName>
        <fullName evidence="13">Periplasmic oligopeptide-binding protein OppA</fullName>
    </recommendedName>
</protein>
<dbReference type="EMBL" id="FNIZ01000018">
    <property type="protein sequence ID" value="SDP40567.1"/>
    <property type="molecule type" value="Genomic_DNA"/>
</dbReference>
<dbReference type="OrthoDB" id="9801912at2"/>
<dbReference type="InterPro" id="IPR030678">
    <property type="entry name" value="Peptide/Ni-bd"/>
</dbReference>
<keyword evidence="11" id="KW-0449">Lipoprotein</keyword>
<dbReference type="SUPFAM" id="SSF53850">
    <property type="entry name" value="Periplasmic binding protein-like II"/>
    <property type="match status" value="1"/>
</dbReference>
<accession>A0A1H0SFU1</accession>
<evidence type="ECO:0000256" key="5">
    <source>
        <dbReference type="ARBA" id="ARBA00022729"/>
    </source>
</evidence>
<dbReference type="PANTHER" id="PTHR30290">
    <property type="entry name" value="PERIPLASMIC BINDING COMPONENT OF ABC TRANSPORTER"/>
    <property type="match status" value="1"/>
</dbReference>
<evidence type="ECO:0000313" key="17">
    <source>
        <dbReference type="EMBL" id="SDP40567.1"/>
    </source>
</evidence>
<proteinExistence type="inferred from homology"/>
<evidence type="ECO:0000256" key="3">
    <source>
        <dbReference type="ARBA" id="ARBA00005695"/>
    </source>
</evidence>
<feature type="region of interest" description="Disordered" evidence="14">
    <location>
        <begin position="24"/>
        <end position="59"/>
    </location>
</feature>
<dbReference type="Proteomes" id="UP000198860">
    <property type="component" value="Unassembled WGS sequence"/>
</dbReference>
<gene>
    <name evidence="17" type="ORF">SAMN05421677_11815</name>
</gene>
<dbReference type="AlphaFoldDB" id="A0A1H0SFU1"/>
<feature type="compositionally biased region" description="Low complexity" evidence="14">
    <location>
        <begin position="24"/>
        <end position="33"/>
    </location>
</feature>
<dbReference type="STRING" id="240303.SAMN05421677_11815"/>
<feature type="domain" description="Solute-binding protein family 5" evidence="16">
    <location>
        <begin position="100"/>
        <end position="484"/>
    </location>
</feature>
<evidence type="ECO:0000256" key="9">
    <source>
        <dbReference type="ARBA" id="ARBA00023139"/>
    </source>
</evidence>
<keyword evidence="18" id="KW-1185">Reference proteome</keyword>
<dbReference type="RefSeq" id="WP_089653935.1">
    <property type="nucleotide sequence ID" value="NZ_FNIZ01000018.1"/>
</dbReference>
<name>A0A1H0SFU1_HALAD</name>
<dbReference type="PIRSF" id="PIRSF002741">
    <property type="entry name" value="MppA"/>
    <property type="match status" value="1"/>
</dbReference>
<evidence type="ECO:0000256" key="7">
    <source>
        <dbReference type="ARBA" id="ARBA00022856"/>
    </source>
</evidence>
<comment type="similarity">
    <text evidence="3">Belongs to the bacterial solute-binding protein 5 family.</text>
</comment>
<dbReference type="GO" id="GO:0015833">
    <property type="term" value="P:peptide transport"/>
    <property type="evidence" value="ECO:0007669"/>
    <property type="project" value="UniProtKB-KW"/>
</dbReference>
<dbReference type="CDD" id="cd08504">
    <property type="entry name" value="PBP2_OppA"/>
    <property type="match status" value="1"/>
</dbReference>
<sequence length="567" mass="63143">MKKTNWLLLVLALVLSMFLAACSGGSDDTSNSTDDADSEETTETEDTSGEEGEASGEQVLNITDSAEIPTMDASLATDAVAFQWLGSTTDGLYRLGENAQPEPGIAKDHEVSEDGLTWTFNLREDAVWSNGDPVTANDFVYAWQRAVNPDTGSEYGPYMMGGVIKNAQAVVDGEVPVEELGVKADGDYTLVVELEKPVPYFESLTTFGTFLPLNQAFVEEQGDQYALEADTLLSNGPFVLTEWNHGEGWTLEKNQDYWDAENVKLEQINVNVVKETSTAVNLYDTGEIDRTGLSAEFVDQYRTSDDFKVEEEPVLFYLKMNQENEVLGNVNARKAIQMVIDRQSMVDVILNNGSIPSVGHVPQNFTKHPETEEDFRELNGDLIETNVEQAQELWATAKEELGMDTVELGYLGGDSEVAMNMDAYIKDQLEQLEGLTVNVQSVPFKERLQRDENMEYDIQNSGWGPDYIDPNTFLNMFVTDGGNNKTGYSSEAYDGLIEKANTELAQEPVERFETFLEAEKLLIQEDAVLAPLYQRAVAQLWKPYVKGVITQPMGPDYTYKYAYIEGK</sequence>
<comment type="subcellular location">
    <subcellularLocation>
        <location evidence="1">Cell membrane</location>
        <topology evidence="1">Lipid-anchor</topology>
    </subcellularLocation>
    <subcellularLocation>
        <location evidence="2">Periplasm</location>
    </subcellularLocation>
</comment>
<dbReference type="GO" id="GO:0015031">
    <property type="term" value="P:protein transport"/>
    <property type="evidence" value="ECO:0007669"/>
    <property type="project" value="UniProtKB-KW"/>
</dbReference>
<evidence type="ECO:0000256" key="4">
    <source>
        <dbReference type="ARBA" id="ARBA00022448"/>
    </source>
</evidence>
<evidence type="ECO:0000256" key="10">
    <source>
        <dbReference type="ARBA" id="ARBA00023157"/>
    </source>
</evidence>
<evidence type="ECO:0000256" key="11">
    <source>
        <dbReference type="ARBA" id="ARBA00023288"/>
    </source>
</evidence>
<dbReference type="FunFam" id="3.90.76.10:FF:000001">
    <property type="entry name" value="Oligopeptide ABC transporter substrate-binding protein"/>
    <property type="match status" value="1"/>
</dbReference>
<dbReference type="Gene3D" id="3.90.76.10">
    <property type="entry name" value="Dipeptide-binding Protein, Domain 1"/>
    <property type="match status" value="1"/>
</dbReference>
<keyword evidence="7" id="KW-0571">Peptide transport</keyword>
<evidence type="ECO:0000256" key="12">
    <source>
        <dbReference type="ARBA" id="ARBA00063980"/>
    </source>
</evidence>
<evidence type="ECO:0000313" key="18">
    <source>
        <dbReference type="Proteomes" id="UP000198860"/>
    </source>
</evidence>
<comment type="subunit">
    <text evidence="12">The complex is composed of two ATP-binding proteins (OppD and OppF), two transmembrane proteins (OppB and OppC) and a solute-binding protein (OppA).</text>
</comment>